<dbReference type="Gene3D" id="2.40.10.10">
    <property type="entry name" value="Trypsin-like serine proteases"/>
    <property type="match status" value="2"/>
</dbReference>
<gene>
    <name evidence="3" type="ORF">MNBD_GAMMA26-701</name>
</gene>
<keyword evidence="1" id="KW-1133">Transmembrane helix</keyword>
<reference evidence="3" key="1">
    <citation type="submission" date="2018-06" db="EMBL/GenBank/DDBJ databases">
        <authorList>
            <person name="Zhirakovskaya E."/>
        </authorList>
    </citation>
    <scope>NUCLEOTIDE SEQUENCE</scope>
</reference>
<evidence type="ECO:0000259" key="2">
    <source>
        <dbReference type="PROSITE" id="PS50093"/>
    </source>
</evidence>
<dbReference type="Gene3D" id="2.60.40.10">
    <property type="entry name" value="Immunoglobulins"/>
    <property type="match status" value="2"/>
</dbReference>
<dbReference type="PROSITE" id="PS00134">
    <property type="entry name" value="TRYPSIN_HIS"/>
    <property type="match status" value="1"/>
</dbReference>
<accession>A0A3B1B8I3</accession>
<dbReference type="SUPFAM" id="SSF49299">
    <property type="entry name" value="PKD domain"/>
    <property type="match status" value="1"/>
</dbReference>
<protein>
    <submittedName>
        <fullName evidence="3">Lysyl endopeptidase</fullName>
        <ecNumber evidence="3">3.4.21.50</ecNumber>
    </submittedName>
</protein>
<dbReference type="InterPro" id="IPR000601">
    <property type="entry name" value="PKD_dom"/>
</dbReference>
<organism evidence="3">
    <name type="scientific">hydrothermal vent metagenome</name>
    <dbReference type="NCBI Taxonomy" id="652676"/>
    <lineage>
        <taxon>unclassified sequences</taxon>
        <taxon>metagenomes</taxon>
        <taxon>ecological metagenomes</taxon>
    </lineage>
</organism>
<dbReference type="GO" id="GO:0004252">
    <property type="term" value="F:serine-type endopeptidase activity"/>
    <property type="evidence" value="ECO:0007669"/>
    <property type="project" value="InterPro"/>
</dbReference>
<dbReference type="InterPro" id="IPR035986">
    <property type="entry name" value="PKD_dom_sf"/>
</dbReference>
<dbReference type="InterPro" id="IPR018114">
    <property type="entry name" value="TRYPSIN_HIS"/>
</dbReference>
<dbReference type="InterPro" id="IPR013783">
    <property type="entry name" value="Ig-like_fold"/>
</dbReference>
<dbReference type="InterPro" id="IPR009003">
    <property type="entry name" value="Peptidase_S1_PA"/>
</dbReference>
<feature type="transmembrane region" description="Helical" evidence="1">
    <location>
        <begin position="795"/>
        <end position="813"/>
    </location>
</feature>
<dbReference type="PROSITE" id="PS50093">
    <property type="entry name" value="PKD"/>
    <property type="match status" value="1"/>
</dbReference>
<dbReference type="PANTHER" id="PTHR36234:SF5">
    <property type="entry name" value="LYSYL ENDOPEPTIDASE"/>
    <property type="match status" value="1"/>
</dbReference>
<dbReference type="EC" id="3.4.21.50" evidence="3"/>
<proteinExistence type="predicted"/>
<sequence length="825" mass="88213">MHFTSVKAVLVASLVGFALLHAPYSRATSFTTLEKISTDNLPASRVYKQSIQQTPSIAAAKLDIAALSKEDKSQENDALPYRFAVPLASGADFTKIGKWEVMGDTAIWRMKVTSKDAQSFNFGLKNVFLPKGTKLFFYNDDYSLILGPYTEKDNKSHGELWTPVIESKNVTIEINVPVIMQSYLKFEIAQINQGYRGIKSAQIAKSGSCNNDVACSEADAWRDEIRSVARYSISGTGLCSGTLMNNIEGDFKPYFLSAGHCGVSTSTDASLVLYWNYETTVCQATPNGQLNQFSNGSTFRAASSVSGVVGSDFVIVELDAVPDSAFNVYWAGWDNSSAAPSSAVGIHHPSGDEKRISFDNDPLTITNYGESAENPAFTHLRVGAWDDGTTEGGSSGSGIWNSAHHLVGTLSGGTASCLNPTDPDWYGRLSVHWTGDGSADGQVKVWLDPDNTGATTLDGSNMCTSPTVMITSSPATAQIGQQIVFSANASGGAGGTYTYAWDFNGDGVIDSTDSTPSYRYNYFHQGVVKVTAYDSTNCSDSDSVAIVVNNSDIEIFPVNAEVPADWRVPSSANAGWVLESSSAFEGSYSLKSESIAKNQSASIEVTRNFQNNESFVSFAYRVSSEAGYDKLKFYIDNVEQDAWSGNLAWRTRYYPLTPGNHTLRWSYEKDGTFSVGSDMAWIDGVIFSKSNEVPVASVVATTIDVAEGGNVSLDASPSSGANGDALAFSWEQTSGLTVALTNNNTSVATFTAPNVTSNTVLAFTVTVTDPSGRSDTANISVTVNDTSVDNNGSSGGGGGGSFGIMLLAMLFLLSRGRKRQIRIDG</sequence>
<dbReference type="SUPFAM" id="SSF50494">
    <property type="entry name" value="Trypsin-like serine proteases"/>
    <property type="match status" value="1"/>
</dbReference>
<feature type="domain" description="PKD" evidence="2">
    <location>
        <begin position="466"/>
        <end position="553"/>
    </location>
</feature>
<dbReference type="EMBL" id="UOFX01000075">
    <property type="protein sequence ID" value="VAX10581.1"/>
    <property type="molecule type" value="Genomic_DNA"/>
</dbReference>
<keyword evidence="3" id="KW-0378">Hydrolase</keyword>
<name>A0A3B1B8I3_9ZZZZ</name>
<keyword evidence="1" id="KW-0472">Membrane</keyword>
<dbReference type="Pfam" id="PF22352">
    <property type="entry name" value="K319L-like_PKD"/>
    <property type="match status" value="1"/>
</dbReference>
<dbReference type="AlphaFoldDB" id="A0A3B1B8I3"/>
<keyword evidence="1" id="KW-0812">Transmembrane</keyword>
<evidence type="ECO:0000313" key="3">
    <source>
        <dbReference type="EMBL" id="VAX10581.1"/>
    </source>
</evidence>
<dbReference type="InterPro" id="IPR043504">
    <property type="entry name" value="Peptidase_S1_PA_chymotrypsin"/>
</dbReference>
<dbReference type="GO" id="GO:0006508">
    <property type="term" value="P:proteolysis"/>
    <property type="evidence" value="ECO:0007669"/>
    <property type="project" value="InterPro"/>
</dbReference>
<dbReference type="InterPro" id="IPR022409">
    <property type="entry name" value="PKD/Chitinase_dom"/>
</dbReference>
<dbReference type="PANTHER" id="PTHR36234">
    <property type="entry name" value="LYSYL ENDOPEPTIDASE"/>
    <property type="match status" value="1"/>
</dbReference>
<evidence type="ECO:0000256" key="1">
    <source>
        <dbReference type="SAM" id="Phobius"/>
    </source>
</evidence>
<dbReference type="SMART" id="SM00089">
    <property type="entry name" value="PKD"/>
    <property type="match status" value="2"/>
</dbReference>
<dbReference type="CDD" id="cd00146">
    <property type="entry name" value="PKD"/>
    <property type="match status" value="1"/>
</dbReference>